<evidence type="ECO:0000256" key="2">
    <source>
        <dbReference type="ARBA" id="ARBA00022490"/>
    </source>
</evidence>
<dbReference type="GO" id="GO:0005829">
    <property type="term" value="C:cytosol"/>
    <property type="evidence" value="ECO:0007669"/>
    <property type="project" value="TreeGrafter"/>
</dbReference>
<proteinExistence type="evidence at transcript level"/>
<organism evidence="11">
    <name type="scientific">Entamoeba invadens</name>
    <dbReference type="NCBI Taxonomy" id="33085"/>
    <lineage>
        <taxon>Eukaryota</taxon>
        <taxon>Amoebozoa</taxon>
        <taxon>Evosea</taxon>
        <taxon>Archamoebae</taxon>
        <taxon>Mastigamoebida</taxon>
        <taxon>Entamoebidae</taxon>
        <taxon>Entamoeba</taxon>
    </lineage>
</organism>
<dbReference type="GO" id="GO:0042744">
    <property type="term" value="P:hydrogen peroxide catabolic process"/>
    <property type="evidence" value="ECO:0007669"/>
    <property type="project" value="TreeGrafter"/>
</dbReference>
<dbReference type="PROSITE" id="PS51352">
    <property type="entry name" value="THIOREDOXIN_2"/>
    <property type="match status" value="1"/>
</dbReference>
<keyword evidence="6" id="KW-1015">Disulfide bond</keyword>
<evidence type="ECO:0000256" key="9">
    <source>
        <dbReference type="PIRSR" id="PIRSR000239-1"/>
    </source>
</evidence>
<feature type="active site" description="Cysteine sulfenic acid (-SOH) intermediate; for peroxidase activity" evidence="9">
    <location>
        <position position="86"/>
    </location>
</feature>
<sequence>MSTCQKDTCTKPVCEKKECCQQECPIKKAYKEFIAAVPKAQVGEQAPTFKAQALCPCNGIVDMDFESFKGKFIVLLFYPLDWTFVCPTEMLGYSKLAEEMKDVQFFGVSVDSVFCHKAWCDAPREHGGIGKLAFPLVSDIKKIISMRYGMFNCCDGIARRGYVIIDPKGIIRYMQINDNGIGRNTEETKRIIEAIKFTDEHGEVCPLNWTPGKDTMKPCPQGMCEYLTKH</sequence>
<dbReference type="EMBL" id="AK424090">
    <property type="protein sequence ID" value="BAN42460.1"/>
    <property type="molecule type" value="mRNA"/>
</dbReference>
<feature type="domain" description="Thioredoxin" evidence="10">
    <location>
        <begin position="40"/>
        <end position="197"/>
    </location>
</feature>
<comment type="similarity">
    <text evidence="8">Belongs to the peroxiredoxin family.</text>
</comment>
<keyword evidence="5 8" id="KW-0560">Oxidoreductase</keyword>
<keyword evidence="2" id="KW-0963">Cytoplasm</keyword>
<evidence type="ECO:0000256" key="7">
    <source>
        <dbReference type="ARBA" id="ARBA00023284"/>
    </source>
</evidence>
<dbReference type="GO" id="GO:0008379">
    <property type="term" value="F:thioredoxin peroxidase activity"/>
    <property type="evidence" value="ECO:0007669"/>
    <property type="project" value="TreeGrafter"/>
</dbReference>
<accession>S0B3U8</accession>
<dbReference type="Pfam" id="PF00578">
    <property type="entry name" value="AhpC-TSA"/>
    <property type="match status" value="1"/>
</dbReference>
<comment type="function">
    <text evidence="8">Thiol-specific peroxidase that catalyzes the reduction of hydrogen peroxide and organic hydroperoxides to water and alcohols, respectively.</text>
</comment>
<evidence type="ECO:0000256" key="5">
    <source>
        <dbReference type="ARBA" id="ARBA00023002"/>
    </source>
</evidence>
<evidence type="ECO:0000256" key="6">
    <source>
        <dbReference type="ARBA" id="ARBA00023157"/>
    </source>
</evidence>
<dbReference type="Pfam" id="PF10417">
    <property type="entry name" value="1-cysPrx_C"/>
    <property type="match status" value="1"/>
</dbReference>
<dbReference type="InterPro" id="IPR050217">
    <property type="entry name" value="Peroxiredoxin"/>
</dbReference>
<name>S0B3U8_ENTIV</name>
<dbReference type="InterPro" id="IPR024706">
    <property type="entry name" value="Peroxiredoxin_AhpC-typ"/>
</dbReference>
<evidence type="ECO:0000256" key="1">
    <source>
        <dbReference type="ARBA" id="ARBA00004496"/>
    </source>
</evidence>
<dbReference type="EMBL" id="AK422013">
    <property type="protein sequence ID" value="BAN40522.1"/>
    <property type="molecule type" value="mRNA"/>
</dbReference>
<dbReference type="VEuPathDB" id="AmoebaDB:EIN_186050"/>
<dbReference type="PANTHER" id="PTHR10681:SF171">
    <property type="entry name" value="PEROXIREDOXIN 4"/>
    <property type="match status" value="1"/>
</dbReference>
<dbReference type="PIRSF" id="PIRSF000239">
    <property type="entry name" value="AHPC"/>
    <property type="match status" value="1"/>
</dbReference>
<dbReference type="InterPro" id="IPR019479">
    <property type="entry name" value="Peroxiredoxin_C"/>
</dbReference>
<dbReference type="CDD" id="cd03015">
    <property type="entry name" value="PRX_Typ2cys"/>
    <property type="match status" value="1"/>
</dbReference>
<protein>
    <recommendedName>
        <fullName evidence="10">Thioredoxin domain-containing protein</fullName>
    </recommendedName>
</protein>
<dbReference type="Gene3D" id="3.40.30.10">
    <property type="entry name" value="Glutaredoxin"/>
    <property type="match status" value="1"/>
</dbReference>
<evidence type="ECO:0000313" key="11">
    <source>
        <dbReference type="EMBL" id="BAN42460.1"/>
    </source>
</evidence>
<evidence type="ECO:0000256" key="8">
    <source>
        <dbReference type="PIRNR" id="PIRNR000239"/>
    </source>
</evidence>
<evidence type="ECO:0000259" key="10">
    <source>
        <dbReference type="PROSITE" id="PS51352"/>
    </source>
</evidence>
<dbReference type="InterPro" id="IPR013766">
    <property type="entry name" value="Thioredoxin_domain"/>
</dbReference>
<dbReference type="GO" id="GO:0006979">
    <property type="term" value="P:response to oxidative stress"/>
    <property type="evidence" value="ECO:0007669"/>
    <property type="project" value="TreeGrafter"/>
</dbReference>
<keyword evidence="7 8" id="KW-0676">Redox-active center</keyword>
<dbReference type="GO" id="GO:0033554">
    <property type="term" value="P:cellular response to stress"/>
    <property type="evidence" value="ECO:0007669"/>
    <property type="project" value="TreeGrafter"/>
</dbReference>
<evidence type="ECO:0000256" key="3">
    <source>
        <dbReference type="ARBA" id="ARBA00022559"/>
    </source>
</evidence>
<dbReference type="AlphaFoldDB" id="S0B3U8"/>
<dbReference type="OMA" id="VRHTTCN"/>
<keyword evidence="4 8" id="KW-0049">Antioxidant</keyword>
<dbReference type="PANTHER" id="PTHR10681">
    <property type="entry name" value="THIOREDOXIN PEROXIDASE"/>
    <property type="match status" value="1"/>
</dbReference>
<dbReference type="SUPFAM" id="SSF52833">
    <property type="entry name" value="Thioredoxin-like"/>
    <property type="match status" value="1"/>
</dbReference>
<keyword evidence="3 8" id="KW-0575">Peroxidase</keyword>
<dbReference type="InterPro" id="IPR036249">
    <property type="entry name" value="Thioredoxin-like_sf"/>
</dbReference>
<dbReference type="FunFam" id="3.40.30.10:FF:000002">
    <property type="entry name" value="Alkyl hydroperoxide reductase C"/>
    <property type="match status" value="1"/>
</dbReference>
<reference evidence="11" key="1">
    <citation type="submission" date="2012-06" db="EMBL/GenBank/DDBJ databases">
        <title>Short 5' UTR of Entamoeba genes.</title>
        <authorList>
            <person name="Hiranuka K."/>
            <person name="Kumagai M."/>
            <person name="Wakaguri H."/>
            <person name="Suzuki Y."/>
            <person name="Sugano S."/>
            <person name="Watanabe J."/>
            <person name="Makioka A."/>
        </authorList>
    </citation>
    <scope>NUCLEOTIDE SEQUENCE</scope>
    <source>
        <strain evidence="11">IP1</strain>
    </source>
</reference>
<evidence type="ECO:0000256" key="4">
    <source>
        <dbReference type="ARBA" id="ARBA00022862"/>
    </source>
</evidence>
<dbReference type="GO" id="GO:0045454">
    <property type="term" value="P:cell redox homeostasis"/>
    <property type="evidence" value="ECO:0007669"/>
    <property type="project" value="TreeGrafter"/>
</dbReference>
<dbReference type="InterPro" id="IPR000866">
    <property type="entry name" value="AhpC/TSA"/>
</dbReference>
<comment type="subcellular location">
    <subcellularLocation>
        <location evidence="1">Cytoplasm</location>
    </subcellularLocation>
</comment>